<evidence type="ECO:0000313" key="3">
    <source>
        <dbReference type="Proteomes" id="UP000050413"/>
    </source>
</evidence>
<dbReference type="RefSeq" id="WP_176699295.1">
    <property type="nucleotide sequence ID" value="NZ_FBYC01000001.1"/>
</dbReference>
<reference evidence="2 3" key="1">
    <citation type="submission" date="2015-09" db="EMBL/GenBank/DDBJ databases">
        <title>Identification and resolution of microdiversity through metagenomic sequencing of parallel consortia.</title>
        <authorList>
            <person name="Nelson W.C."/>
            <person name="Romine M.F."/>
            <person name="Lindemann S.R."/>
        </authorList>
    </citation>
    <scope>NUCLEOTIDE SEQUENCE [LARGE SCALE GENOMIC DNA]</scope>
    <source>
        <strain evidence="2">HL-91</strain>
    </source>
</reference>
<gene>
    <name evidence="1" type="ORF">Ga0058931_0050</name>
    <name evidence="2" type="ORF">HLUCCA05_14245</name>
</gene>
<evidence type="ECO:0000313" key="1">
    <source>
        <dbReference type="EMBL" id="CUX79372.1"/>
    </source>
</evidence>
<dbReference type="Proteomes" id="UP000182045">
    <property type="component" value="Unassembled WGS sequence"/>
</dbReference>
<sequence length="72" mass="7964">MIAYQHPTPSPELLKEVMGLLVMQGQTLSGWARKNGFAKQNVRKALIGDWAGPKAAALVERVYCEAKRRDAP</sequence>
<proteinExistence type="predicted"/>
<dbReference type="EMBL" id="FBYC01000001">
    <property type="protein sequence ID" value="CUX79372.1"/>
    <property type="molecule type" value="Genomic_DNA"/>
</dbReference>
<keyword evidence="4" id="KW-1185">Reference proteome</keyword>
<dbReference type="STRING" id="1666912.Ga0058931_0050"/>
<name>A0A0P7YM19_9RHOB</name>
<protein>
    <submittedName>
        <fullName evidence="2">Uncharacterized protein</fullName>
    </submittedName>
</protein>
<dbReference type="AlphaFoldDB" id="A0A0P7YM19"/>
<reference evidence="1 4" key="2">
    <citation type="submission" date="2016-01" db="EMBL/GenBank/DDBJ databases">
        <authorList>
            <person name="Varghese N."/>
        </authorList>
    </citation>
    <scope>NUCLEOTIDE SEQUENCE [LARGE SCALE GENOMIC DNA]</scope>
    <source>
        <strain evidence="1 4">HL-91</strain>
    </source>
</reference>
<dbReference type="EMBL" id="LJSG01000021">
    <property type="protein sequence ID" value="KPP89494.1"/>
    <property type="molecule type" value="Genomic_DNA"/>
</dbReference>
<accession>A0A0P7YM19</accession>
<evidence type="ECO:0000313" key="4">
    <source>
        <dbReference type="Proteomes" id="UP000182045"/>
    </source>
</evidence>
<organism evidence="2 3">
    <name type="scientific">Roseibaca calidilacus</name>
    <dbReference type="NCBI Taxonomy" id="1666912"/>
    <lineage>
        <taxon>Bacteria</taxon>
        <taxon>Pseudomonadati</taxon>
        <taxon>Pseudomonadota</taxon>
        <taxon>Alphaproteobacteria</taxon>
        <taxon>Rhodobacterales</taxon>
        <taxon>Paracoccaceae</taxon>
        <taxon>Roseinatronobacter</taxon>
    </lineage>
</organism>
<evidence type="ECO:0000313" key="2">
    <source>
        <dbReference type="EMBL" id="KPP89494.1"/>
    </source>
</evidence>
<dbReference type="Proteomes" id="UP000050413">
    <property type="component" value="Unassembled WGS sequence"/>
</dbReference>
<comment type="caution">
    <text evidence="2">The sequence shown here is derived from an EMBL/GenBank/DDBJ whole genome shotgun (WGS) entry which is preliminary data.</text>
</comment>